<dbReference type="EMBL" id="AFYH01054818">
    <property type="status" value="NOT_ANNOTATED_CDS"/>
    <property type="molecule type" value="Genomic_DNA"/>
</dbReference>
<dbReference type="PANTHER" id="PTHR22722">
    <property type="entry name" value="LOW-DENSITY LIPOPROTEIN RECEPTOR-RELATED PROTEIN 2-RELATED"/>
    <property type="match status" value="1"/>
</dbReference>
<keyword evidence="31" id="KW-1185">Reference proteome</keyword>
<dbReference type="GO" id="GO:0016324">
    <property type="term" value="C:apical plasma membrane"/>
    <property type="evidence" value="ECO:0007669"/>
    <property type="project" value="TreeGrafter"/>
</dbReference>
<evidence type="ECO:0000256" key="25">
    <source>
        <dbReference type="PROSITE-ProRule" id="PRU00461"/>
    </source>
</evidence>
<dbReference type="EMBL" id="AFYH01054821">
    <property type="status" value="NOT_ANNOTATED_CDS"/>
    <property type="molecule type" value="Genomic_DNA"/>
</dbReference>
<dbReference type="EMBL" id="AFYH01054820">
    <property type="status" value="NOT_ANNOTATED_CDS"/>
    <property type="molecule type" value="Genomic_DNA"/>
</dbReference>
<dbReference type="Pfam" id="PF00057">
    <property type="entry name" value="Ldl_recept_a"/>
    <property type="match status" value="6"/>
</dbReference>
<feature type="disulfide bond" evidence="24">
    <location>
        <begin position="195"/>
        <end position="207"/>
    </location>
</feature>
<dbReference type="FunFam" id="2.10.25.10:FF:000009">
    <property type="entry name" value="Low-density lipoprotein receptor isoform 1"/>
    <property type="match status" value="1"/>
</dbReference>
<protein>
    <submittedName>
        <fullName evidence="30">Low density lipoprotein receptor</fullName>
    </submittedName>
</protein>
<keyword evidence="21" id="KW-0325">Glycoprotein</keyword>
<dbReference type="PROSITE" id="PS50068">
    <property type="entry name" value="LDLRA_2"/>
    <property type="match status" value="6"/>
</dbReference>
<feature type="domain" description="EGF-like" evidence="29">
    <location>
        <begin position="347"/>
        <end position="386"/>
    </location>
</feature>
<reference evidence="31" key="1">
    <citation type="submission" date="2011-08" db="EMBL/GenBank/DDBJ databases">
        <title>The draft genome of Latimeria chalumnae.</title>
        <authorList>
            <person name="Di Palma F."/>
            <person name="Alfoldi J."/>
            <person name="Johnson J."/>
            <person name="Berlin A."/>
            <person name="Gnerre S."/>
            <person name="Jaffe D."/>
            <person name="MacCallum I."/>
            <person name="Young S."/>
            <person name="Walker B.J."/>
            <person name="Lander E."/>
            <person name="Lindblad-Toh K."/>
        </authorList>
    </citation>
    <scope>NUCLEOTIDE SEQUENCE [LARGE SCALE GENOMIC DNA]</scope>
    <source>
        <strain evidence="31">Wild caught</strain>
    </source>
</reference>
<evidence type="ECO:0000256" key="28">
    <source>
        <dbReference type="SAM" id="SignalP"/>
    </source>
</evidence>
<dbReference type="SUPFAM" id="SSF63825">
    <property type="entry name" value="YWTD domain"/>
    <property type="match status" value="1"/>
</dbReference>
<dbReference type="InterPro" id="IPR000742">
    <property type="entry name" value="EGF"/>
</dbReference>
<dbReference type="InterPro" id="IPR049883">
    <property type="entry name" value="NOTCH1_EGF-like"/>
</dbReference>
<dbReference type="GeneTree" id="ENSGT00940000161046"/>
<feature type="disulfide bond" evidence="24">
    <location>
        <begin position="202"/>
        <end position="220"/>
    </location>
</feature>
<comment type="caution">
    <text evidence="23">Lacks conserved residue(s) required for the propagation of feature annotation.</text>
</comment>
<dbReference type="EMBL" id="AFYH01054823">
    <property type="status" value="NOT_ANNOTATED_CDS"/>
    <property type="molecule type" value="Genomic_DNA"/>
</dbReference>
<dbReference type="SMART" id="SM00181">
    <property type="entry name" value="EGF"/>
    <property type="match status" value="3"/>
</dbReference>
<dbReference type="CDD" id="cd00112">
    <property type="entry name" value="LDLa"/>
    <property type="match status" value="6"/>
</dbReference>
<feature type="disulfide bond" evidence="24">
    <location>
        <begin position="214"/>
        <end position="229"/>
    </location>
</feature>
<dbReference type="Pfam" id="PF14670">
    <property type="entry name" value="FXa_inhibition"/>
    <property type="match status" value="1"/>
</dbReference>
<keyword evidence="7" id="KW-0153">Cholesterol metabolism</keyword>
<dbReference type="FunFam" id="4.10.400.10:FF:000113">
    <property type="entry name" value="Low-density lipoprotein receptor-related protein 8"/>
    <property type="match status" value="1"/>
</dbReference>
<comment type="subcellular location">
    <subcellularLocation>
        <location evidence="1">Cell membrane</location>
        <topology evidence="1">Single-pass type I membrane protein</topology>
    </subcellularLocation>
    <subcellularLocation>
        <location evidence="2">Membrane</location>
        <location evidence="2">Clathrin-coated pit</location>
    </subcellularLocation>
</comment>
<organism evidence="30 31">
    <name type="scientific">Latimeria chalumnae</name>
    <name type="common">Coelacanth</name>
    <dbReference type="NCBI Taxonomy" id="7897"/>
    <lineage>
        <taxon>Eukaryota</taxon>
        <taxon>Metazoa</taxon>
        <taxon>Chordata</taxon>
        <taxon>Craniata</taxon>
        <taxon>Vertebrata</taxon>
        <taxon>Euteleostomi</taxon>
        <taxon>Coelacanthiformes</taxon>
        <taxon>Coelacanthidae</taxon>
        <taxon>Latimeria</taxon>
    </lineage>
</organism>
<feature type="disulfide bond" evidence="24">
    <location>
        <begin position="116"/>
        <end position="134"/>
    </location>
</feature>
<evidence type="ECO:0000256" key="6">
    <source>
        <dbReference type="ARBA" id="ARBA00022536"/>
    </source>
</evidence>
<keyword evidence="11 28" id="KW-0732">Signal</keyword>
<keyword evidence="12" id="KW-0677">Repeat</keyword>
<feature type="disulfide bond" evidence="24">
    <location>
        <begin position="27"/>
        <end position="39"/>
    </location>
</feature>
<keyword evidence="17 23" id="KW-1015">Disulfide bond</keyword>
<evidence type="ECO:0000256" key="26">
    <source>
        <dbReference type="SAM" id="MobiDB-lite"/>
    </source>
</evidence>
<evidence type="ECO:0000256" key="18">
    <source>
        <dbReference type="ARBA" id="ARBA00023166"/>
    </source>
</evidence>
<feature type="disulfide bond" evidence="24">
    <location>
        <begin position="155"/>
        <end position="173"/>
    </location>
</feature>
<sequence>CQCISKLQCVVLSPVLLFCFPLVPEACEKNKFQCGDGKCISYSWICDGNADCADGLDETPETCSSKTCKLEEFSCGGRIKRCIPISWKCDAEVDCEDKSDEEGCDPKICGDDEFQCRDGNCISLEFVCDEDLDCKDGSDEETCPAPTCVPGMFQCNNSFCIPQLWACDTDPDCPDESDEWPQNCGGRVLPSANPCSPLEFHCGSGECIHMRWHCDGGFDCRDKSDEANCVWNHLREEEFQLKEGKCLYKNRCFFCRLLRSPSTEVKCEGPDRFKCRSGECISMDLVCNKKRDCRDWSDEPLKECSKRPFLDIVSDYRSSCSSKEIGEEGVCVCGGGLTVHKRQRCLDIDECENPDTCSQICVNLEGGYKCECREGYQMDPVTKTCKAIGTIPYLFFTNRHDVRKMTLDRSEYTRLIPQLKNVVALDMEIAANKIYWSDISQKKIYSAHMDKADNSNHHATVISSEIQAPDGIAVDWIHNNIYWTDSVFGTISVACTQGVKRKTLFKEGLAKPRAIVVDPVNGFLYWSDWGTPAKIEKGGLNGGDRTPLVTDGIEWPNGITLDFHKQRLYWVDSKLHSLSSVDVTGRNRRMVIIDEVRLAHPFAVTVFEDKVFWTDVETYAIYSANRITGENIVKVVENLLSPEDLVLYHHLRQPNGTNWCESSNIPNGGCEYLCLPAPQINLHSPKYTCACSDGMQLGPDMRSCVQVVPTGVPAASSAPTRKSFIGTSTRVSTTTNASPKTTPRNSRLSPTTLAPKVLTNEAQTGVAAEMTTEHHGPTALYIVLPIVILSLLCFGAFLLWRNWKLKNTNSINFDNPVYQKTTEEDEVHICRNQDGYTYPTRQMVSLEDDVA</sequence>
<evidence type="ECO:0000256" key="8">
    <source>
        <dbReference type="ARBA" id="ARBA00022583"/>
    </source>
</evidence>
<feature type="disulfide bond" evidence="24">
    <location>
        <begin position="275"/>
        <end position="293"/>
    </location>
</feature>
<dbReference type="PROSITE" id="PS50026">
    <property type="entry name" value="EGF_3"/>
    <property type="match status" value="1"/>
</dbReference>
<dbReference type="PROSITE" id="PS01187">
    <property type="entry name" value="EGF_CA"/>
    <property type="match status" value="1"/>
</dbReference>
<evidence type="ECO:0000256" key="9">
    <source>
        <dbReference type="ARBA" id="ARBA00022692"/>
    </source>
</evidence>
<evidence type="ECO:0000256" key="2">
    <source>
        <dbReference type="ARBA" id="ARBA00004600"/>
    </source>
</evidence>
<dbReference type="EMBL" id="AFYH01054816">
    <property type="status" value="NOT_ANNOTATED_CDS"/>
    <property type="molecule type" value="Genomic_DNA"/>
</dbReference>
<dbReference type="PROSITE" id="PS51120">
    <property type="entry name" value="LDLRB"/>
    <property type="match status" value="4"/>
</dbReference>
<dbReference type="FunFam" id="2.10.25.10:FF:000052">
    <property type="entry name" value="low-density lipoprotein receptor isoform X1"/>
    <property type="match status" value="1"/>
</dbReference>
<keyword evidence="19" id="KW-0675">Receptor</keyword>
<feature type="repeat" description="LDL-receptor class B" evidence="25">
    <location>
        <begin position="432"/>
        <end position="478"/>
    </location>
</feature>
<keyword evidence="16 27" id="KW-0472">Membrane</keyword>
<evidence type="ECO:0000256" key="5">
    <source>
        <dbReference type="ARBA" id="ARBA00022475"/>
    </source>
</evidence>
<feature type="disulfide bond" evidence="23">
    <location>
        <begin position="351"/>
        <end position="361"/>
    </location>
</feature>
<keyword evidence="14" id="KW-0445">Lipid transport</keyword>
<evidence type="ECO:0000256" key="4">
    <source>
        <dbReference type="ARBA" id="ARBA00022448"/>
    </source>
</evidence>
<dbReference type="OMA" id="KWICDGK"/>
<dbReference type="GO" id="GO:0005905">
    <property type="term" value="C:clathrin-coated pit"/>
    <property type="evidence" value="ECO:0007669"/>
    <property type="project" value="UniProtKB-SubCell"/>
</dbReference>
<evidence type="ECO:0000256" key="21">
    <source>
        <dbReference type="ARBA" id="ARBA00023180"/>
    </source>
</evidence>
<dbReference type="FunFam" id="4.10.400.10:FF:000034">
    <property type="entry name" value="Low-density lipoprotein receptor-related protein 2"/>
    <property type="match status" value="1"/>
</dbReference>
<keyword evidence="8" id="KW-0254">Endocytosis</keyword>
<keyword evidence="18" id="KW-1207">Sterol metabolism</keyword>
<dbReference type="Pfam" id="PF07645">
    <property type="entry name" value="EGF_CA"/>
    <property type="match status" value="1"/>
</dbReference>
<keyword evidence="20" id="KW-0168">Coated pit</keyword>
<dbReference type="SMART" id="SM00135">
    <property type="entry name" value="LY"/>
    <property type="match status" value="5"/>
</dbReference>
<dbReference type="InterPro" id="IPR000152">
    <property type="entry name" value="EGF-type_Asp/Asn_hydroxyl_site"/>
</dbReference>
<reference evidence="30" key="3">
    <citation type="submission" date="2025-09" db="UniProtKB">
        <authorList>
            <consortium name="Ensembl"/>
        </authorList>
    </citation>
    <scope>IDENTIFICATION</scope>
</reference>
<dbReference type="SUPFAM" id="SSF57196">
    <property type="entry name" value="EGF/Laminin"/>
    <property type="match status" value="2"/>
</dbReference>
<keyword evidence="5" id="KW-1003">Cell membrane</keyword>
<dbReference type="InterPro" id="IPR000033">
    <property type="entry name" value="LDLR_classB_rpt"/>
</dbReference>
<evidence type="ECO:0000256" key="24">
    <source>
        <dbReference type="PROSITE-ProRule" id="PRU00124"/>
    </source>
</evidence>
<evidence type="ECO:0000259" key="29">
    <source>
        <dbReference type="PROSITE" id="PS50026"/>
    </source>
</evidence>
<dbReference type="InterPro" id="IPR018097">
    <property type="entry name" value="EGF_Ca-bd_CS"/>
</dbReference>
<dbReference type="SUPFAM" id="SSF57424">
    <property type="entry name" value="LDL receptor-like module"/>
    <property type="match status" value="6"/>
</dbReference>
<evidence type="ECO:0000256" key="17">
    <source>
        <dbReference type="ARBA" id="ARBA00023157"/>
    </source>
</evidence>
<keyword evidence="15" id="KW-0443">Lipid metabolism</keyword>
<feature type="chain" id="PRO_5003579778" evidence="28">
    <location>
        <begin position="27"/>
        <end position="851"/>
    </location>
</feature>
<dbReference type="GO" id="GO:0034362">
    <property type="term" value="C:low-density lipoprotein particle"/>
    <property type="evidence" value="ECO:0007669"/>
    <property type="project" value="UniProtKB-KW"/>
</dbReference>
<dbReference type="EMBL" id="AFYH01054819">
    <property type="status" value="NOT_ANNOTATED_CDS"/>
    <property type="molecule type" value="Genomic_DNA"/>
</dbReference>
<dbReference type="FunFam" id="4.10.400.10:FF:000116">
    <property type="entry name" value="Low-density lipoprotein receptor"/>
    <property type="match status" value="1"/>
</dbReference>
<dbReference type="InterPro" id="IPR011042">
    <property type="entry name" value="6-blade_b-propeller_TolB-like"/>
</dbReference>
<evidence type="ECO:0000256" key="23">
    <source>
        <dbReference type="PROSITE-ProRule" id="PRU00076"/>
    </source>
</evidence>
<dbReference type="Ensembl" id="ENSLACT00000016786.1">
    <property type="protein sequence ID" value="ENSLACP00000016671.1"/>
    <property type="gene ID" value="ENSLACG00000014686.2"/>
</dbReference>
<dbReference type="InParanoid" id="H3B450"/>
<dbReference type="GO" id="GO:0042562">
    <property type="term" value="F:hormone binding"/>
    <property type="evidence" value="ECO:0007669"/>
    <property type="project" value="TreeGrafter"/>
</dbReference>
<dbReference type="Proteomes" id="UP000008672">
    <property type="component" value="Unassembled WGS sequence"/>
</dbReference>
<dbReference type="GO" id="GO:0005509">
    <property type="term" value="F:calcium ion binding"/>
    <property type="evidence" value="ECO:0007669"/>
    <property type="project" value="InterPro"/>
</dbReference>
<keyword evidence="9 27" id="KW-0812">Transmembrane</keyword>
<evidence type="ECO:0000313" key="30">
    <source>
        <dbReference type="Ensembl" id="ENSLACP00000016671.1"/>
    </source>
</evidence>
<name>H3B450_LATCH</name>
<keyword evidence="6 23" id="KW-0245">EGF-like domain</keyword>
<dbReference type="GO" id="GO:0008203">
    <property type="term" value="P:cholesterol metabolic process"/>
    <property type="evidence" value="ECO:0007669"/>
    <property type="project" value="UniProtKB-KW"/>
</dbReference>
<evidence type="ECO:0000256" key="13">
    <source>
        <dbReference type="ARBA" id="ARBA00022989"/>
    </source>
</evidence>
<dbReference type="PROSITE" id="PS01186">
    <property type="entry name" value="EGF_2"/>
    <property type="match status" value="1"/>
</dbReference>
<dbReference type="Gene3D" id="2.10.25.10">
    <property type="entry name" value="Laminin"/>
    <property type="match status" value="2"/>
</dbReference>
<evidence type="ECO:0000256" key="15">
    <source>
        <dbReference type="ARBA" id="ARBA00023098"/>
    </source>
</evidence>
<dbReference type="InterPro" id="IPR051221">
    <property type="entry name" value="LDLR-related"/>
</dbReference>
<feature type="repeat" description="LDL-receptor class B" evidence="25">
    <location>
        <begin position="522"/>
        <end position="565"/>
    </location>
</feature>
<evidence type="ECO:0000256" key="20">
    <source>
        <dbReference type="ARBA" id="ARBA00023176"/>
    </source>
</evidence>
<evidence type="ECO:0000256" key="27">
    <source>
        <dbReference type="SAM" id="Phobius"/>
    </source>
</evidence>
<dbReference type="GO" id="GO:0043235">
    <property type="term" value="C:receptor complex"/>
    <property type="evidence" value="ECO:0007669"/>
    <property type="project" value="TreeGrafter"/>
</dbReference>
<evidence type="ECO:0000256" key="19">
    <source>
        <dbReference type="ARBA" id="ARBA00023170"/>
    </source>
</evidence>
<gene>
    <name evidence="30" type="primary">LDLR</name>
</gene>
<feature type="transmembrane region" description="Helical" evidence="27">
    <location>
        <begin position="779"/>
        <end position="800"/>
    </location>
</feature>
<dbReference type="AlphaFoldDB" id="H3B450"/>
<keyword evidence="4" id="KW-0813">Transport</keyword>
<feature type="disulfide bond" evidence="24">
    <location>
        <begin position="89"/>
        <end position="104"/>
    </location>
</feature>
<dbReference type="Gene3D" id="4.10.400.10">
    <property type="entry name" value="Low-density Lipoprotein Receptor"/>
    <property type="match status" value="6"/>
</dbReference>
<dbReference type="eggNOG" id="KOG1215">
    <property type="taxonomic scope" value="Eukaryota"/>
</dbReference>
<dbReference type="GO" id="GO:0006898">
    <property type="term" value="P:receptor-mediated endocytosis"/>
    <property type="evidence" value="ECO:0007669"/>
    <property type="project" value="TreeGrafter"/>
</dbReference>
<dbReference type="STRING" id="7897.ENSLACP00000016671"/>
<feature type="repeat" description="LDL-receptor class B" evidence="25">
    <location>
        <begin position="566"/>
        <end position="610"/>
    </location>
</feature>
<proteinExistence type="inferred from homology"/>
<dbReference type="SMART" id="SM00179">
    <property type="entry name" value="EGF_CA"/>
    <property type="match status" value="1"/>
</dbReference>
<evidence type="ECO:0000256" key="12">
    <source>
        <dbReference type="ARBA" id="ARBA00022737"/>
    </source>
</evidence>
<evidence type="ECO:0000256" key="3">
    <source>
        <dbReference type="ARBA" id="ARBA00009939"/>
    </source>
</evidence>
<comment type="similarity">
    <text evidence="3">Belongs to the LDLR family.</text>
</comment>
<dbReference type="FunFam" id="2.120.10.30:FF:000002">
    <property type="entry name" value="low-density lipoprotein receptor isoform X1"/>
    <property type="match status" value="1"/>
</dbReference>
<dbReference type="SMART" id="SM00192">
    <property type="entry name" value="LDLa"/>
    <property type="match status" value="6"/>
</dbReference>
<dbReference type="FunCoup" id="H3B450">
    <property type="interactions" value="689"/>
</dbReference>
<dbReference type="FunFam" id="4.10.400.10:FF:000124">
    <property type="entry name" value="Low density lipoprotein receptor"/>
    <property type="match status" value="1"/>
</dbReference>
<dbReference type="PROSITE" id="PS01209">
    <property type="entry name" value="LDLRA_1"/>
    <property type="match status" value="2"/>
</dbReference>
<dbReference type="InterPro" id="IPR001881">
    <property type="entry name" value="EGF-like_Ca-bd_dom"/>
</dbReference>
<dbReference type="PROSITE" id="PS00010">
    <property type="entry name" value="ASX_HYDROXYL"/>
    <property type="match status" value="1"/>
</dbReference>
<dbReference type="EMBL" id="AFYH01054817">
    <property type="status" value="NOT_ANNOTATED_CDS"/>
    <property type="molecule type" value="Genomic_DNA"/>
</dbReference>
<dbReference type="PANTHER" id="PTHR22722:SF15">
    <property type="entry name" value="LOW-DENSITY LIPOPROTEIN RECEPTOR-RELATED"/>
    <property type="match status" value="1"/>
</dbReference>
<accession>H3B450</accession>
<dbReference type="Gene3D" id="2.120.10.30">
    <property type="entry name" value="TolB, C-terminal domain"/>
    <property type="match status" value="1"/>
</dbReference>
<dbReference type="GO" id="GO:0006869">
    <property type="term" value="P:lipid transport"/>
    <property type="evidence" value="ECO:0007669"/>
    <property type="project" value="UniProtKB-KW"/>
</dbReference>
<evidence type="ECO:0000256" key="11">
    <source>
        <dbReference type="ARBA" id="ARBA00022729"/>
    </source>
</evidence>
<dbReference type="InterPro" id="IPR023415">
    <property type="entry name" value="LDLR_class-A_CS"/>
</dbReference>
<evidence type="ECO:0000256" key="14">
    <source>
        <dbReference type="ARBA" id="ARBA00023055"/>
    </source>
</evidence>
<dbReference type="Bgee" id="ENSLACG00000014686">
    <property type="expression patterns" value="Expressed in pelvic fin and 3 other cell types or tissues"/>
</dbReference>
<keyword evidence="13 27" id="KW-1133">Transmembrane helix</keyword>
<evidence type="ECO:0000256" key="1">
    <source>
        <dbReference type="ARBA" id="ARBA00004251"/>
    </source>
</evidence>
<feature type="disulfide bond" evidence="24">
    <location>
        <begin position="148"/>
        <end position="160"/>
    </location>
</feature>
<evidence type="ECO:0000256" key="16">
    <source>
        <dbReference type="ARBA" id="ARBA00023136"/>
    </source>
</evidence>
<keyword evidence="22" id="KW-0753">Steroid metabolism</keyword>
<feature type="disulfide bond" evidence="24">
    <location>
        <begin position="109"/>
        <end position="121"/>
    </location>
</feature>
<feature type="disulfide bond" evidence="24">
    <location>
        <begin position="128"/>
        <end position="143"/>
    </location>
</feature>
<dbReference type="HOGENOM" id="CLU_008163_4_0_1"/>
<dbReference type="CDD" id="cd00054">
    <property type="entry name" value="EGF_CA"/>
    <property type="match status" value="1"/>
</dbReference>
<reference evidence="30" key="2">
    <citation type="submission" date="2025-08" db="UniProtKB">
        <authorList>
            <consortium name="Ensembl"/>
        </authorList>
    </citation>
    <scope>IDENTIFICATION</scope>
</reference>
<dbReference type="Pfam" id="PF00058">
    <property type="entry name" value="Ldl_recept_b"/>
    <property type="match status" value="5"/>
</dbReference>
<evidence type="ECO:0000256" key="10">
    <source>
        <dbReference type="ARBA" id="ARBA00022710"/>
    </source>
</evidence>
<keyword evidence="10" id="KW-0427">LDL</keyword>
<dbReference type="PRINTS" id="PR00261">
    <property type="entry name" value="LDLRECEPTOR"/>
</dbReference>
<dbReference type="InterPro" id="IPR036055">
    <property type="entry name" value="LDL_receptor-like_sf"/>
</dbReference>
<feature type="repeat" description="LDL-receptor class B" evidence="25">
    <location>
        <begin position="479"/>
        <end position="521"/>
    </location>
</feature>
<evidence type="ECO:0000313" key="31">
    <source>
        <dbReference type="Proteomes" id="UP000008672"/>
    </source>
</evidence>
<evidence type="ECO:0000256" key="22">
    <source>
        <dbReference type="ARBA" id="ARBA00023221"/>
    </source>
</evidence>
<feature type="disulfide bond" evidence="24">
    <location>
        <begin position="34"/>
        <end position="52"/>
    </location>
</feature>
<feature type="region of interest" description="Disordered" evidence="26">
    <location>
        <begin position="729"/>
        <end position="750"/>
    </location>
</feature>
<feature type="signal peptide" evidence="28">
    <location>
        <begin position="1"/>
        <end position="26"/>
    </location>
</feature>
<dbReference type="EMBL" id="AFYH01054822">
    <property type="status" value="NOT_ANNOTATED_CDS"/>
    <property type="molecule type" value="Genomic_DNA"/>
</dbReference>
<dbReference type="InterPro" id="IPR002172">
    <property type="entry name" value="LDrepeatLR_classA_rpt"/>
</dbReference>
<evidence type="ECO:0000256" key="7">
    <source>
        <dbReference type="ARBA" id="ARBA00022548"/>
    </source>
</evidence>